<gene>
    <name evidence="2" type="ORF">ACRE_082390</name>
</gene>
<feature type="region of interest" description="Disordered" evidence="1">
    <location>
        <begin position="27"/>
        <end position="56"/>
    </location>
</feature>
<dbReference type="InterPro" id="IPR058940">
    <property type="entry name" value="mS26_fungi"/>
</dbReference>
<dbReference type="Proteomes" id="UP000029964">
    <property type="component" value="Unassembled WGS sequence"/>
</dbReference>
<dbReference type="OrthoDB" id="5223508at2759"/>
<feature type="region of interest" description="Disordered" evidence="1">
    <location>
        <begin position="79"/>
        <end position="100"/>
    </location>
</feature>
<comment type="caution">
    <text evidence="2">The sequence shown here is derived from an EMBL/GenBank/DDBJ whole genome shotgun (WGS) entry which is preliminary data.</text>
</comment>
<dbReference type="HOGENOM" id="CLU_065203_0_0_1"/>
<evidence type="ECO:0000313" key="3">
    <source>
        <dbReference type="Proteomes" id="UP000029964"/>
    </source>
</evidence>
<dbReference type="CDD" id="cd23703">
    <property type="entry name" value="mS26_PET12"/>
    <property type="match status" value="1"/>
</dbReference>
<organism evidence="2 3">
    <name type="scientific">Hapsidospora chrysogenum (strain ATCC 11550 / CBS 779.69 / DSM 880 / IAM 14645 / JCM 23072 / IMI 49137)</name>
    <name type="common">Acremonium chrysogenum</name>
    <dbReference type="NCBI Taxonomy" id="857340"/>
    <lineage>
        <taxon>Eukaryota</taxon>
        <taxon>Fungi</taxon>
        <taxon>Dikarya</taxon>
        <taxon>Ascomycota</taxon>
        <taxon>Pezizomycotina</taxon>
        <taxon>Sordariomycetes</taxon>
        <taxon>Hypocreomycetidae</taxon>
        <taxon>Hypocreales</taxon>
        <taxon>Bionectriaceae</taxon>
        <taxon>Hapsidospora</taxon>
    </lineage>
</organism>
<accession>A0A086SVC8</accession>
<dbReference type="STRING" id="857340.A0A086SVC8"/>
<dbReference type="AlphaFoldDB" id="A0A086SVC8"/>
<name>A0A086SVC8_HAPC1</name>
<evidence type="ECO:0000313" key="2">
    <source>
        <dbReference type="EMBL" id="KFH41060.1"/>
    </source>
</evidence>
<dbReference type="EMBL" id="JPKY01000149">
    <property type="protein sequence ID" value="KFH41060.1"/>
    <property type="molecule type" value="Genomic_DNA"/>
</dbReference>
<dbReference type="Pfam" id="PF26163">
    <property type="entry name" value="mS26"/>
    <property type="match status" value="1"/>
</dbReference>
<evidence type="ECO:0000256" key="1">
    <source>
        <dbReference type="SAM" id="MobiDB-lite"/>
    </source>
</evidence>
<keyword evidence="3" id="KW-1185">Reference proteome</keyword>
<sequence>MSLPLGRPCMGSLRRNASPVLRSFSTSGAKLQDVPPDSPLYIRLPMPPQTEEKKRERVRGFLPVPREIFARKDGERKLDPEYLKKTAPEPRLEKTGSVERQWKASLANSRRQGLEEGLNELWKRHSRDTTTRDARSRARFWENHRLAVAPEREDDRATRGTTLDSLLDTKVYADPDRFSRADRSRDKVLALQNAKREARRDALMELYISASNFITTESELREAIETTFSEDHFTKKSQEAQRWGAANAWGIHGPPPSVASMLAVSTRASTRLVDDQSEWHLSTKRQKRIAEEFTGGKMEQ</sequence>
<protein>
    <submittedName>
        <fullName evidence="2">Uncharacterized protein</fullName>
    </submittedName>
</protein>
<reference evidence="3" key="1">
    <citation type="journal article" date="2014" name="Genome Announc.">
        <title>Genome sequence and annotation of Acremonium chrysogenum, producer of the beta-lactam antibiotic cephalosporin C.</title>
        <authorList>
            <person name="Terfehr D."/>
            <person name="Dahlmann T.A."/>
            <person name="Specht T."/>
            <person name="Zadra I."/>
            <person name="Kuernsteiner H."/>
            <person name="Kueck U."/>
        </authorList>
    </citation>
    <scope>NUCLEOTIDE SEQUENCE [LARGE SCALE GENOMIC DNA]</scope>
    <source>
        <strain evidence="3">ATCC 11550 / CBS 779.69 / DSM 880 / IAM 14645 / JCM 23072 / IMI 49137</strain>
    </source>
</reference>
<proteinExistence type="predicted"/>